<dbReference type="InterPro" id="IPR036249">
    <property type="entry name" value="Thioredoxin-like_sf"/>
</dbReference>
<organism evidence="3 4">
    <name type="scientific">Burkholderia gladioli</name>
    <name type="common">Pseudomonas marginata</name>
    <name type="synonym">Phytomonas marginata</name>
    <dbReference type="NCBI Taxonomy" id="28095"/>
    <lineage>
        <taxon>Bacteria</taxon>
        <taxon>Pseudomonadati</taxon>
        <taxon>Pseudomonadota</taxon>
        <taxon>Betaproteobacteria</taxon>
        <taxon>Burkholderiales</taxon>
        <taxon>Burkholderiaceae</taxon>
        <taxon>Burkholderia</taxon>
    </lineage>
</organism>
<dbReference type="SFLD" id="SFLDS00019">
    <property type="entry name" value="Glutathione_Transferase_(cytos"/>
    <property type="match status" value="1"/>
</dbReference>
<dbReference type="InterPro" id="IPR010987">
    <property type="entry name" value="Glutathione-S-Trfase_C-like"/>
</dbReference>
<accession>A0A2A7SE01</accession>
<dbReference type="SFLD" id="SFLDG00358">
    <property type="entry name" value="Main_(cytGST)"/>
    <property type="match status" value="1"/>
</dbReference>
<dbReference type="RefSeq" id="WP_013689481.1">
    <property type="nucleotide sequence ID" value="NZ_CADESY010000007.1"/>
</dbReference>
<dbReference type="CDD" id="cd03047">
    <property type="entry name" value="GST_N_2"/>
    <property type="match status" value="1"/>
</dbReference>
<keyword evidence="2 3" id="KW-0808">Transferase</keyword>
<dbReference type="InterPro" id="IPR040079">
    <property type="entry name" value="Glutathione_S-Trfase"/>
</dbReference>
<dbReference type="FunFam" id="3.40.30.10:FF:000039">
    <property type="entry name" value="Glutathione S-transferase domain"/>
    <property type="match status" value="1"/>
</dbReference>
<evidence type="ECO:0000313" key="3">
    <source>
        <dbReference type="EMBL" id="PEH41758.1"/>
    </source>
</evidence>
<dbReference type="Proteomes" id="UP000220629">
    <property type="component" value="Unassembled WGS sequence"/>
</dbReference>
<evidence type="ECO:0000256" key="2">
    <source>
        <dbReference type="ARBA" id="ARBA00022679"/>
    </source>
</evidence>
<evidence type="ECO:0000313" key="4">
    <source>
        <dbReference type="Proteomes" id="UP000220629"/>
    </source>
</evidence>
<dbReference type="GO" id="GO:0016740">
    <property type="term" value="F:transferase activity"/>
    <property type="evidence" value="ECO:0007669"/>
    <property type="project" value="UniProtKB-KW"/>
</dbReference>
<dbReference type="AlphaFoldDB" id="A0A2A7SE01"/>
<name>A0A2A7SE01_BURGA</name>
<dbReference type="SUPFAM" id="SSF52833">
    <property type="entry name" value="Thioredoxin-like"/>
    <property type="match status" value="1"/>
</dbReference>
<dbReference type="EMBL" id="PDDY01000001">
    <property type="protein sequence ID" value="PEH41758.1"/>
    <property type="molecule type" value="Genomic_DNA"/>
</dbReference>
<dbReference type="PANTHER" id="PTHR44051:SF19">
    <property type="entry name" value="DISULFIDE-BOND OXIDOREDUCTASE YFCG"/>
    <property type="match status" value="1"/>
</dbReference>
<proteinExistence type="inferred from homology"/>
<protein>
    <submittedName>
        <fullName evidence="3">Glutathione S-transferase</fullName>
    </submittedName>
</protein>
<dbReference type="SUPFAM" id="SSF47616">
    <property type="entry name" value="GST C-terminal domain-like"/>
    <property type="match status" value="1"/>
</dbReference>
<dbReference type="Pfam" id="PF13410">
    <property type="entry name" value="GST_C_2"/>
    <property type="match status" value="1"/>
</dbReference>
<dbReference type="InterPro" id="IPR004045">
    <property type="entry name" value="Glutathione_S-Trfase_N"/>
</dbReference>
<dbReference type="Gene3D" id="3.40.30.10">
    <property type="entry name" value="Glutaredoxin"/>
    <property type="match status" value="1"/>
</dbReference>
<dbReference type="CDD" id="cd03180">
    <property type="entry name" value="GST_C_2"/>
    <property type="match status" value="1"/>
</dbReference>
<gene>
    <name evidence="3" type="ORF">CRM94_06090</name>
</gene>
<dbReference type="InterPro" id="IPR036282">
    <property type="entry name" value="Glutathione-S-Trfase_C_sf"/>
</dbReference>
<dbReference type="PROSITE" id="PS50405">
    <property type="entry name" value="GST_CTER"/>
    <property type="match status" value="1"/>
</dbReference>
<dbReference type="Pfam" id="PF13409">
    <property type="entry name" value="GST_N_2"/>
    <property type="match status" value="1"/>
</dbReference>
<dbReference type="PANTHER" id="PTHR44051">
    <property type="entry name" value="GLUTATHIONE S-TRANSFERASE-RELATED"/>
    <property type="match status" value="1"/>
</dbReference>
<evidence type="ECO:0000256" key="1">
    <source>
        <dbReference type="ARBA" id="ARBA00007409"/>
    </source>
</evidence>
<dbReference type="Gene3D" id="1.20.1050.10">
    <property type="match status" value="1"/>
</dbReference>
<reference evidence="4" key="1">
    <citation type="submission" date="2017-09" db="EMBL/GenBank/DDBJ databases">
        <title>FDA dAtabase for Regulatory Grade micrObial Sequences (FDA-ARGOS): Supporting development and validation of Infectious Disease Dx tests.</title>
        <authorList>
            <person name="Minogue T."/>
            <person name="Wolcott M."/>
            <person name="Wasieloski L."/>
            <person name="Aguilar W."/>
            <person name="Moore D."/>
            <person name="Tallon L."/>
            <person name="Sadzewicz L."/>
            <person name="Ott S."/>
            <person name="Zhao X."/>
            <person name="Nagaraj S."/>
            <person name="Vavikolanu K."/>
            <person name="Aluvathingal J."/>
            <person name="Nadendla S."/>
            <person name="Sichtig H."/>
        </authorList>
    </citation>
    <scope>NUCLEOTIDE SEQUENCE [LARGE SCALE GENOMIC DNA]</scope>
    <source>
        <strain evidence="4">FDAARGOS_390</strain>
    </source>
</reference>
<comment type="similarity">
    <text evidence="1">Belongs to the GST superfamily.</text>
</comment>
<sequence length="208" mass="23174">MLNILGKIPSINVRKVLWTCAELQLPFEREDWGAGFRSPDTPEFLALNPNGLVPVLRDGDLVLWESNTIIRYLATRYGGEALYPAEAVARARVDQWLDWQAADLNRAWSYAFLGLVRKSPAHQDPQATAEAIAGWTRLMRILDARLADTGAFVAGEHFSIADIAIGLSVHRWFGTPFQQPSLPAVEAYYQQRLSARPGFAEYCSSATP</sequence>
<dbReference type="OMA" id="ESNTICR"/>
<dbReference type="SFLD" id="SFLDG01150">
    <property type="entry name" value="Main.1:_Beta-like"/>
    <property type="match status" value="1"/>
</dbReference>
<dbReference type="PROSITE" id="PS50404">
    <property type="entry name" value="GST_NTER"/>
    <property type="match status" value="1"/>
</dbReference>
<comment type="caution">
    <text evidence="3">The sequence shown here is derived from an EMBL/GenBank/DDBJ whole genome shotgun (WGS) entry which is preliminary data.</text>
</comment>